<evidence type="ECO:0000313" key="7">
    <source>
        <dbReference type="EMBL" id="TWU09833.1"/>
    </source>
</evidence>
<dbReference type="Gene3D" id="1.10.443.10">
    <property type="entry name" value="Intergrase catalytic core"/>
    <property type="match status" value="1"/>
</dbReference>
<dbReference type="InterPro" id="IPR044068">
    <property type="entry name" value="CB"/>
</dbReference>
<dbReference type="InterPro" id="IPR011010">
    <property type="entry name" value="DNA_brk_join_enz"/>
</dbReference>
<dbReference type="RefSeq" id="WP_146409819.1">
    <property type="nucleotide sequence ID" value="NZ_SJPU01000006.1"/>
</dbReference>
<reference evidence="7 8" key="1">
    <citation type="journal article" date="2020" name="Antonie Van Leeuwenhoek">
        <title>Rhodopirellula heiligendammensis sp. nov., Rhodopirellula pilleata sp. nov., and Rhodopirellula solitaria sp. nov. isolated from natural or artificial marine surfaces in Northern Germany and California, USA, and emended description of the genus Rhodopirellula.</title>
        <authorList>
            <person name="Kallscheuer N."/>
            <person name="Wiegand S."/>
            <person name="Jogler M."/>
            <person name="Boedeker C."/>
            <person name="Peeters S.H."/>
            <person name="Rast P."/>
            <person name="Heuer A."/>
            <person name="Jetten M.S.M."/>
            <person name="Rohde M."/>
            <person name="Jogler C."/>
        </authorList>
    </citation>
    <scope>NUCLEOTIDE SEQUENCE [LARGE SCALE GENOMIC DNA]</scope>
    <source>
        <strain evidence="7 8">Poly21</strain>
    </source>
</reference>
<dbReference type="InterPro" id="IPR010998">
    <property type="entry name" value="Integrase_recombinase_N"/>
</dbReference>
<keyword evidence="2 4" id="KW-0238">DNA-binding</keyword>
<evidence type="ECO:0000313" key="8">
    <source>
        <dbReference type="Proteomes" id="UP000319908"/>
    </source>
</evidence>
<organism evidence="7 8">
    <name type="scientific">Allorhodopirellula heiligendammensis</name>
    <dbReference type="NCBI Taxonomy" id="2714739"/>
    <lineage>
        <taxon>Bacteria</taxon>
        <taxon>Pseudomonadati</taxon>
        <taxon>Planctomycetota</taxon>
        <taxon>Planctomycetia</taxon>
        <taxon>Pirellulales</taxon>
        <taxon>Pirellulaceae</taxon>
        <taxon>Allorhodopirellula</taxon>
    </lineage>
</organism>
<evidence type="ECO:0000256" key="1">
    <source>
        <dbReference type="ARBA" id="ARBA00022908"/>
    </source>
</evidence>
<keyword evidence="3" id="KW-0233">DNA recombination</keyword>
<dbReference type="Gene3D" id="1.10.150.130">
    <property type="match status" value="1"/>
</dbReference>
<name>A0A5C6BCL4_9BACT</name>
<evidence type="ECO:0000259" key="6">
    <source>
        <dbReference type="PROSITE" id="PS51900"/>
    </source>
</evidence>
<evidence type="ECO:0000256" key="5">
    <source>
        <dbReference type="SAM" id="MobiDB-lite"/>
    </source>
</evidence>
<evidence type="ECO:0000256" key="3">
    <source>
        <dbReference type="ARBA" id="ARBA00023172"/>
    </source>
</evidence>
<keyword evidence="8" id="KW-1185">Reference proteome</keyword>
<dbReference type="OrthoDB" id="246806at2"/>
<proteinExistence type="predicted"/>
<dbReference type="AlphaFoldDB" id="A0A5C6BCL4"/>
<protein>
    <recommendedName>
        <fullName evidence="6">Core-binding (CB) domain-containing protein</fullName>
    </recommendedName>
</protein>
<dbReference type="Proteomes" id="UP000319908">
    <property type="component" value="Unassembled WGS sequence"/>
</dbReference>
<gene>
    <name evidence="7" type="ORF">Poly21_53780</name>
</gene>
<keyword evidence="1" id="KW-0229">DNA integration</keyword>
<dbReference type="GO" id="GO:0003677">
    <property type="term" value="F:DNA binding"/>
    <property type="evidence" value="ECO:0007669"/>
    <property type="project" value="UniProtKB-UniRule"/>
</dbReference>
<evidence type="ECO:0000256" key="4">
    <source>
        <dbReference type="PROSITE-ProRule" id="PRU01248"/>
    </source>
</evidence>
<sequence>MNARSLSKNRRAAKPQKPNKPYADIPLTAHASGKWCTKVRGKIHYFGTWDDPDTALQEWLEVRDELLGGADPKRNDDRADVARLCNTFLDSKDQQREQGDLSLRTLNDYHDACKRFADFIGKGRFLDGLTVADFARYRSSFPKTWGPTRINSEITRLGVVLKYAYEVELVNKPLRTGPNFKRVSQKRQRLHRATKPKKLFSAAELHQLLDAANFQMRAMILLGINAGYGNADCGRMQISSIDFSKAWIEGLREKTAVERAAWLWPETRAALKVAIENRYGNLPNSLADNVSVTKRRQAWFHEGRSAEPLSAEFKKLTTKVGCYREGVGFNSPRHKFETIGGNCKDQIATIYVIGHFDATMADVYREGIDPQRIRDVCKHVRAWWKAGSRSPRRRKVA</sequence>
<dbReference type="GO" id="GO:0015074">
    <property type="term" value="P:DNA integration"/>
    <property type="evidence" value="ECO:0007669"/>
    <property type="project" value="UniProtKB-KW"/>
</dbReference>
<feature type="region of interest" description="Disordered" evidence="5">
    <location>
        <begin position="1"/>
        <end position="25"/>
    </location>
</feature>
<dbReference type="PROSITE" id="PS51900">
    <property type="entry name" value="CB"/>
    <property type="match status" value="1"/>
</dbReference>
<dbReference type="EMBL" id="SJPU01000006">
    <property type="protein sequence ID" value="TWU09833.1"/>
    <property type="molecule type" value="Genomic_DNA"/>
</dbReference>
<dbReference type="SUPFAM" id="SSF56349">
    <property type="entry name" value="DNA breaking-rejoining enzymes"/>
    <property type="match status" value="1"/>
</dbReference>
<feature type="domain" description="Core-binding (CB)" evidence="6">
    <location>
        <begin position="79"/>
        <end position="165"/>
    </location>
</feature>
<comment type="caution">
    <text evidence="7">The sequence shown here is derived from an EMBL/GenBank/DDBJ whole genome shotgun (WGS) entry which is preliminary data.</text>
</comment>
<dbReference type="GO" id="GO:0006310">
    <property type="term" value="P:DNA recombination"/>
    <property type="evidence" value="ECO:0007669"/>
    <property type="project" value="UniProtKB-KW"/>
</dbReference>
<evidence type="ECO:0000256" key="2">
    <source>
        <dbReference type="ARBA" id="ARBA00023125"/>
    </source>
</evidence>
<dbReference type="InterPro" id="IPR013762">
    <property type="entry name" value="Integrase-like_cat_sf"/>
</dbReference>
<accession>A0A5C6BCL4</accession>